<accession>A0ABU5MS70</accession>
<dbReference type="Pfam" id="PF00884">
    <property type="entry name" value="Sulfatase"/>
    <property type="match status" value="1"/>
</dbReference>
<keyword evidence="4 7" id="KW-0732">Signal</keyword>
<dbReference type="PANTHER" id="PTHR42693">
    <property type="entry name" value="ARYLSULFATASE FAMILY MEMBER"/>
    <property type="match status" value="1"/>
</dbReference>
<name>A0ABU5MS70_9BACT</name>
<organism evidence="9 10">
    <name type="scientific">Pontiella agarivorans</name>
    <dbReference type="NCBI Taxonomy" id="3038953"/>
    <lineage>
        <taxon>Bacteria</taxon>
        <taxon>Pseudomonadati</taxon>
        <taxon>Kiritimatiellota</taxon>
        <taxon>Kiritimatiellia</taxon>
        <taxon>Kiritimatiellales</taxon>
        <taxon>Pontiellaceae</taxon>
        <taxon>Pontiella</taxon>
    </lineage>
</organism>
<dbReference type="InterPro" id="IPR050738">
    <property type="entry name" value="Sulfatase"/>
</dbReference>
<dbReference type="Gene3D" id="3.40.720.10">
    <property type="entry name" value="Alkaline Phosphatase, subunit A"/>
    <property type="match status" value="1"/>
</dbReference>
<dbReference type="Gene3D" id="3.30.1120.10">
    <property type="match status" value="1"/>
</dbReference>
<keyword evidence="6" id="KW-0106">Calcium</keyword>
<dbReference type="PROSITE" id="PS00523">
    <property type="entry name" value="SULFATASE_1"/>
    <property type="match status" value="1"/>
</dbReference>
<comment type="cofactor">
    <cofactor evidence="1">
        <name>Ca(2+)</name>
        <dbReference type="ChEBI" id="CHEBI:29108"/>
    </cofactor>
</comment>
<feature type="signal peptide" evidence="7">
    <location>
        <begin position="1"/>
        <end position="24"/>
    </location>
</feature>
<dbReference type="RefSeq" id="WP_322606856.1">
    <property type="nucleotide sequence ID" value="NZ_JARVCO010000002.1"/>
</dbReference>
<protein>
    <submittedName>
        <fullName evidence="9">Sulfatase</fullName>
    </submittedName>
</protein>
<evidence type="ECO:0000256" key="7">
    <source>
        <dbReference type="SAM" id="SignalP"/>
    </source>
</evidence>
<comment type="similarity">
    <text evidence="2">Belongs to the sulfatase family.</text>
</comment>
<evidence type="ECO:0000256" key="5">
    <source>
        <dbReference type="ARBA" id="ARBA00022801"/>
    </source>
</evidence>
<gene>
    <name evidence="9" type="ORF">P9H32_00295</name>
</gene>
<evidence type="ECO:0000256" key="6">
    <source>
        <dbReference type="ARBA" id="ARBA00022837"/>
    </source>
</evidence>
<evidence type="ECO:0000256" key="3">
    <source>
        <dbReference type="ARBA" id="ARBA00022723"/>
    </source>
</evidence>
<dbReference type="InterPro" id="IPR017850">
    <property type="entry name" value="Alkaline_phosphatase_core_sf"/>
</dbReference>
<proteinExistence type="inferred from homology"/>
<dbReference type="Proteomes" id="UP001290861">
    <property type="component" value="Unassembled WGS sequence"/>
</dbReference>
<evidence type="ECO:0000256" key="2">
    <source>
        <dbReference type="ARBA" id="ARBA00008779"/>
    </source>
</evidence>
<feature type="chain" id="PRO_5047141187" evidence="7">
    <location>
        <begin position="25"/>
        <end position="529"/>
    </location>
</feature>
<dbReference type="PANTHER" id="PTHR42693:SF42">
    <property type="entry name" value="ARYLSULFATASE G"/>
    <property type="match status" value="1"/>
</dbReference>
<evidence type="ECO:0000256" key="4">
    <source>
        <dbReference type="ARBA" id="ARBA00022729"/>
    </source>
</evidence>
<sequence length="529" mass="58516">MKRMLIKSGALAGLAVCCAASSFAEKKPAVVNKKAEKPNVVVFLVDDMGMMDTSVPFLMDEKGTPVVAPLNEWYRTPAMERLAAQGTRFSIFYAQSVCSPTRASIMTGQNATRHATTTWINPGSNNRGAFGPIAWNWRGLEAGDVTLPGVLKEAGYRTIHIGKAHFGPKDSEGAEPKNLGFDVNIGGAAWGRPESYLSENHYGNHPKYKNMTKKGKKVRTIRAVPHLEAYYDSGIFLTEALTLEAKKQIKQSVEAEKPFFLYMAHYALHSPFDADPRFIDNYADSDKPERARKFAALVEGMDKSLNDILDELVTLGVAEDTLVIFLGDNGTDAPLGEDHAIACSAPLRGKKATRYEGGIRVPFIAAWAKPNAGNGNQQKLPIVQGFVQTQFGTVMDLYPTILDVAGAENPEGHEIDGYGLKRLLSGSSDPKHPDTFLMHFPHDHRSKYFTSYRNGDWKLVYHYFPEMNKQSGHYELFNLKQDLSESRNLANQNPEKLQMMFKAMVAQLDAEGALYPVDADGHELRPIAP</sequence>
<comment type="caution">
    <text evidence="9">The sequence shown here is derived from an EMBL/GenBank/DDBJ whole genome shotgun (WGS) entry which is preliminary data.</text>
</comment>
<keyword evidence="5" id="KW-0378">Hydrolase</keyword>
<reference evidence="9 10" key="1">
    <citation type="journal article" date="2024" name="Appl. Environ. Microbiol.">
        <title>Pontiella agarivorans sp. nov., a novel marine anaerobic bacterium capable of degrading macroalgal polysaccharides and fixing nitrogen.</title>
        <authorList>
            <person name="Liu N."/>
            <person name="Kivenson V."/>
            <person name="Peng X."/>
            <person name="Cui Z."/>
            <person name="Lankiewicz T.S."/>
            <person name="Gosselin K.M."/>
            <person name="English C.J."/>
            <person name="Blair E.M."/>
            <person name="O'Malley M.A."/>
            <person name="Valentine D.L."/>
        </authorList>
    </citation>
    <scope>NUCLEOTIDE SEQUENCE [LARGE SCALE GENOMIC DNA]</scope>
    <source>
        <strain evidence="9 10">NLcol2</strain>
    </source>
</reference>
<dbReference type="InterPro" id="IPR000917">
    <property type="entry name" value="Sulfatase_N"/>
</dbReference>
<dbReference type="InterPro" id="IPR024607">
    <property type="entry name" value="Sulfatase_CS"/>
</dbReference>
<dbReference type="SUPFAM" id="SSF53649">
    <property type="entry name" value="Alkaline phosphatase-like"/>
    <property type="match status" value="1"/>
</dbReference>
<dbReference type="CDD" id="cd16144">
    <property type="entry name" value="ARS_like"/>
    <property type="match status" value="1"/>
</dbReference>
<feature type="domain" description="Sulfatase N-terminal" evidence="8">
    <location>
        <begin position="38"/>
        <end position="407"/>
    </location>
</feature>
<evidence type="ECO:0000259" key="8">
    <source>
        <dbReference type="Pfam" id="PF00884"/>
    </source>
</evidence>
<evidence type="ECO:0000256" key="1">
    <source>
        <dbReference type="ARBA" id="ARBA00001913"/>
    </source>
</evidence>
<evidence type="ECO:0000313" key="9">
    <source>
        <dbReference type="EMBL" id="MDZ8117050.1"/>
    </source>
</evidence>
<evidence type="ECO:0000313" key="10">
    <source>
        <dbReference type="Proteomes" id="UP001290861"/>
    </source>
</evidence>
<keyword evidence="3" id="KW-0479">Metal-binding</keyword>
<dbReference type="EMBL" id="JARVCO010000002">
    <property type="protein sequence ID" value="MDZ8117050.1"/>
    <property type="molecule type" value="Genomic_DNA"/>
</dbReference>
<keyword evidence="10" id="KW-1185">Reference proteome</keyword>